<dbReference type="Gene3D" id="1.10.10.60">
    <property type="entry name" value="Homeodomain-like"/>
    <property type="match status" value="2"/>
</dbReference>
<dbReference type="EMBL" id="QGGH01000005">
    <property type="protein sequence ID" value="PWJ90232.1"/>
    <property type="molecule type" value="Genomic_DNA"/>
</dbReference>
<sequence>MSEALQELIDIAGRHARGRRTATAIPRVSIGRSEVATAPMAGVWGSGVLFVLQGAKTVLIGDRTLRYDPASYFIYTVDTPTISQLVAASAKHPYLAIGFTLDLQAVAALLVEHEPALGGDSFSTSPVNEELLDALRRIMRLLDRPGEIPVLAAMLEREMLFRLLQGPQGGKLRQLARADGHLSRIGQAIAWIRTHCHQPVRVTDLAEIAHMSNAAFYRHFKAATAMSPIQYQKQIRLLEARHLLLAQPGNVASVAFAVGYESASQFSREYARQFGSPPARDAARLSAAGEVAVEVI</sequence>
<evidence type="ECO:0000313" key="5">
    <source>
        <dbReference type="EMBL" id="PWJ90232.1"/>
    </source>
</evidence>
<accession>A0A8E2WAQ2</accession>
<dbReference type="PANTHER" id="PTHR43436:SF1">
    <property type="entry name" value="TRANSCRIPTIONAL REGULATORY PROTEIN"/>
    <property type="match status" value="1"/>
</dbReference>
<evidence type="ECO:0000313" key="6">
    <source>
        <dbReference type="Proteomes" id="UP000245631"/>
    </source>
</evidence>
<dbReference type="PROSITE" id="PS00041">
    <property type="entry name" value="HTH_ARAC_FAMILY_1"/>
    <property type="match status" value="1"/>
</dbReference>
<reference evidence="5 6" key="1">
    <citation type="submission" date="2018-05" db="EMBL/GenBank/DDBJ databases">
        <title>Genomic Encyclopedia of Type Strains, Phase IV (KMG-IV): sequencing the most valuable type-strain genomes for metagenomic binning, comparative biology and taxonomic classification.</title>
        <authorList>
            <person name="Goeker M."/>
        </authorList>
    </citation>
    <scope>NUCLEOTIDE SEQUENCE [LARGE SCALE GENOMIC DNA]</scope>
    <source>
        <strain evidence="5 6">DSM 2626</strain>
    </source>
</reference>
<dbReference type="PROSITE" id="PS01124">
    <property type="entry name" value="HTH_ARAC_FAMILY_2"/>
    <property type="match status" value="1"/>
</dbReference>
<gene>
    <name evidence="5" type="ORF">C8D77_105124</name>
</gene>
<dbReference type="Proteomes" id="UP000245631">
    <property type="component" value="Unassembled WGS sequence"/>
</dbReference>
<dbReference type="PANTHER" id="PTHR43436">
    <property type="entry name" value="ARAC-FAMILY TRANSCRIPTIONAL REGULATOR"/>
    <property type="match status" value="1"/>
</dbReference>
<dbReference type="SUPFAM" id="SSF46689">
    <property type="entry name" value="Homeodomain-like"/>
    <property type="match status" value="2"/>
</dbReference>
<keyword evidence="3" id="KW-0804">Transcription</keyword>
<evidence type="ECO:0000256" key="1">
    <source>
        <dbReference type="ARBA" id="ARBA00023015"/>
    </source>
</evidence>
<evidence type="ECO:0000256" key="2">
    <source>
        <dbReference type="ARBA" id="ARBA00023125"/>
    </source>
</evidence>
<name>A0A8E2WAQ2_RHILI</name>
<dbReference type="InterPro" id="IPR009594">
    <property type="entry name" value="Tscrpt_reg_HTH_AraC_N"/>
</dbReference>
<dbReference type="InterPro" id="IPR018060">
    <property type="entry name" value="HTH_AraC"/>
</dbReference>
<dbReference type="Pfam" id="PF12833">
    <property type="entry name" value="HTH_18"/>
    <property type="match status" value="1"/>
</dbReference>
<dbReference type="InterPro" id="IPR018062">
    <property type="entry name" value="HTH_AraC-typ_CS"/>
</dbReference>
<dbReference type="SMART" id="SM00342">
    <property type="entry name" value="HTH_ARAC"/>
    <property type="match status" value="1"/>
</dbReference>
<feature type="domain" description="HTH araC/xylS-type" evidence="4">
    <location>
        <begin position="186"/>
        <end position="284"/>
    </location>
</feature>
<keyword evidence="2" id="KW-0238">DNA-binding</keyword>
<dbReference type="AlphaFoldDB" id="A0A8E2WAQ2"/>
<dbReference type="Pfam" id="PF06719">
    <property type="entry name" value="AraC_N"/>
    <property type="match status" value="1"/>
</dbReference>
<keyword evidence="1" id="KW-0805">Transcription regulation</keyword>
<dbReference type="GO" id="GO:0043565">
    <property type="term" value="F:sequence-specific DNA binding"/>
    <property type="evidence" value="ECO:0007669"/>
    <property type="project" value="InterPro"/>
</dbReference>
<comment type="caution">
    <text evidence="5">The sequence shown here is derived from an EMBL/GenBank/DDBJ whole genome shotgun (WGS) entry which is preliminary data.</text>
</comment>
<proteinExistence type="predicted"/>
<dbReference type="GO" id="GO:0003700">
    <property type="term" value="F:DNA-binding transcription factor activity"/>
    <property type="evidence" value="ECO:0007669"/>
    <property type="project" value="InterPro"/>
</dbReference>
<organism evidence="5 6">
    <name type="scientific">Rhizobium loti</name>
    <name type="common">Mesorhizobium loti</name>
    <dbReference type="NCBI Taxonomy" id="381"/>
    <lineage>
        <taxon>Bacteria</taxon>
        <taxon>Pseudomonadati</taxon>
        <taxon>Pseudomonadota</taxon>
        <taxon>Alphaproteobacteria</taxon>
        <taxon>Hyphomicrobiales</taxon>
        <taxon>Phyllobacteriaceae</taxon>
        <taxon>Mesorhizobium</taxon>
    </lineage>
</organism>
<evidence type="ECO:0000259" key="4">
    <source>
        <dbReference type="PROSITE" id="PS01124"/>
    </source>
</evidence>
<evidence type="ECO:0000256" key="3">
    <source>
        <dbReference type="ARBA" id="ARBA00023163"/>
    </source>
</evidence>
<protein>
    <submittedName>
        <fullName evidence="5">Helix-turn-helix protein</fullName>
    </submittedName>
</protein>
<dbReference type="InterPro" id="IPR009057">
    <property type="entry name" value="Homeodomain-like_sf"/>
</dbReference>